<comment type="caution">
    <text evidence="2">The sequence shown here is derived from an EMBL/GenBank/DDBJ whole genome shotgun (WGS) entry which is preliminary data.</text>
</comment>
<dbReference type="InterPro" id="IPR039261">
    <property type="entry name" value="FNR_nucleotide-bd"/>
</dbReference>
<dbReference type="Pfam" id="PF10418">
    <property type="entry name" value="DHODB_Fe-S_bind"/>
    <property type="match status" value="1"/>
</dbReference>
<name>A0ABS1GJ54_9AQUI</name>
<dbReference type="Proteomes" id="UP000772812">
    <property type="component" value="Unassembled WGS sequence"/>
</dbReference>
<dbReference type="PIRSF" id="PIRSF006816">
    <property type="entry name" value="Cyc3_hyd_g"/>
    <property type="match status" value="1"/>
</dbReference>
<sequence length="268" mass="30820">MTTTENPYRLRNFRVVKKIRETADTYSFWIESDLKPLPGQYNMIYYFGIGEAPITVAGKNGNLIQHTVRASGDVTSHIDSLSEGDFIYLRGPYGNIWPVEEAYGKQLVIISGGLGLAATKWIMEEAIKNKKQFKGILSLYGSKNYDSLLYRYEYERWHSHIDFRITLDKPDPRWKGDVGLITELIKKIEIDRDAVVFMCGPDPMVKFSVIELEKKGVGTDKIYVSMERHMKCSVGTCGHCMFGPFFVCKDGPVFRYSEIKEFFERKEV</sequence>
<dbReference type="SUPFAM" id="SSF52343">
    <property type="entry name" value="Ferredoxin reductase-like, C-terminal NADP-linked domain"/>
    <property type="match status" value="1"/>
</dbReference>
<dbReference type="Pfam" id="PF00175">
    <property type="entry name" value="NAD_binding_1"/>
    <property type="match status" value="1"/>
</dbReference>
<organism evidence="2 3">
    <name type="scientific">Persephonella atlantica</name>
    <dbReference type="NCBI Taxonomy" id="2699429"/>
    <lineage>
        <taxon>Bacteria</taxon>
        <taxon>Pseudomonadati</taxon>
        <taxon>Aquificota</taxon>
        <taxon>Aquificia</taxon>
        <taxon>Aquificales</taxon>
        <taxon>Hydrogenothermaceae</taxon>
        <taxon>Persephonella</taxon>
    </lineage>
</organism>
<keyword evidence="3" id="KW-1185">Reference proteome</keyword>
<protein>
    <submittedName>
        <fullName evidence="2">Ni/Fe hydrogenase subunit gamma</fullName>
    </submittedName>
</protein>
<proteinExistence type="predicted"/>
<dbReference type="CDD" id="cd06221">
    <property type="entry name" value="sulfite_reductase_like"/>
    <property type="match status" value="1"/>
</dbReference>
<dbReference type="InterPro" id="IPR019480">
    <property type="entry name" value="Dihydroorotate_DH_Fe-S-bd"/>
</dbReference>
<evidence type="ECO:0000313" key="2">
    <source>
        <dbReference type="EMBL" id="MBK3332921.1"/>
    </source>
</evidence>
<dbReference type="InterPro" id="IPR012165">
    <property type="entry name" value="Cyt_c3_hydrogenase_gsu"/>
</dbReference>
<gene>
    <name evidence="2" type="ORF">GWK41_07555</name>
</gene>
<feature type="domain" description="FAD-binding FR-type" evidence="1">
    <location>
        <begin position="8"/>
        <end position="99"/>
    </location>
</feature>
<dbReference type="InterPro" id="IPR017938">
    <property type="entry name" value="Riboflavin_synthase-like_b-brl"/>
</dbReference>
<dbReference type="InterPro" id="IPR001433">
    <property type="entry name" value="OxRdtase_FAD/NAD-bd"/>
</dbReference>
<dbReference type="Gene3D" id="2.40.30.10">
    <property type="entry name" value="Translation factors"/>
    <property type="match status" value="1"/>
</dbReference>
<dbReference type="Gene3D" id="3.40.50.80">
    <property type="entry name" value="Nucleotide-binding domain of ferredoxin-NADP reductase (FNR) module"/>
    <property type="match status" value="1"/>
</dbReference>
<dbReference type="EMBL" id="JAACYA010000002">
    <property type="protein sequence ID" value="MBK3332921.1"/>
    <property type="molecule type" value="Genomic_DNA"/>
</dbReference>
<evidence type="ECO:0000313" key="3">
    <source>
        <dbReference type="Proteomes" id="UP000772812"/>
    </source>
</evidence>
<dbReference type="RefSeq" id="WP_200674323.1">
    <property type="nucleotide sequence ID" value="NZ_JAACYA010000002.1"/>
</dbReference>
<accession>A0ABS1GJ54</accession>
<dbReference type="PROSITE" id="PS51384">
    <property type="entry name" value="FAD_FR"/>
    <property type="match status" value="1"/>
</dbReference>
<dbReference type="SUPFAM" id="SSF63380">
    <property type="entry name" value="Riboflavin synthase domain-like"/>
    <property type="match status" value="1"/>
</dbReference>
<dbReference type="InterPro" id="IPR050353">
    <property type="entry name" value="PyrK_electron_transfer"/>
</dbReference>
<dbReference type="InterPro" id="IPR017927">
    <property type="entry name" value="FAD-bd_FR_type"/>
</dbReference>
<dbReference type="PANTHER" id="PTHR43513">
    <property type="entry name" value="DIHYDROOROTATE DEHYDROGENASE B (NAD(+)), ELECTRON TRANSFER SUBUNIT"/>
    <property type="match status" value="1"/>
</dbReference>
<reference evidence="2 3" key="1">
    <citation type="journal article" date="2021" name="Syst. Appl. Microbiol.">
        <title>Persephonella atlantica sp. nov.: How to adapt to physico-chemical gradients in high temperature hydrothermal habitats.</title>
        <authorList>
            <person name="Francois D.X."/>
            <person name="Godfroy A."/>
            <person name="Mathien C."/>
            <person name="Aube J."/>
            <person name="Cathalot C."/>
            <person name="Lesongeur F."/>
            <person name="L'Haridon S."/>
            <person name="Philippon X."/>
            <person name="Roussel E.G."/>
        </authorList>
    </citation>
    <scope>NUCLEOTIDE SEQUENCE [LARGE SCALE GENOMIC DNA]</scope>
    <source>
        <strain evidence="2 3">MO1340</strain>
    </source>
</reference>
<evidence type="ECO:0000259" key="1">
    <source>
        <dbReference type="PROSITE" id="PS51384"/>
    </source>
</evidence>